<dbReference type="OrthoDB" id="6730379at2759"/>
<dbReference type="OMA" id="REPSAHY"/>
<evidence type="ECO:0000313" key="9">
    <source>
        <dbReference type="EMBL" id="EJT99727.1"/>
    </source>
</evidence>
<evidence type="ECO:0000256" key="4">
    <source>
        <dbReference type="ARBA" id="ARBA00022989"/>
    </source>
</evidence>
<dbReference type="PROSITE" id="PS50850">
    <property type="entry name" value="MFS"/>
    <property type="match status" value="1"/>
</dbReference>
<dbReference type="PANTHER" id="PTHR43791">
    <property type="entry name" value="PERMEASE-RELATED"/>
    <property type="match status" value="1"/>
</dbReference>
<feature type="transmembrane region" description="Helical" evidence="7">
    <location>
        <begin position="253"/>
        <end position="277"/>
    </location>
</feature>
<feature type="transmembrane region" description="Helical" evidence="7">
    <location>
        <begin position="376"/>
        <end position="396"/>
    </location>
</feature>
<keyword evidence="5 7" id="KW-0472">Membrane</keyword>
<keyword evidence="3 7" id="KW-0812">Transmembrane</keyword>
<feature type="transmembrane region" description="Helical" evidence="7">
    <location>
        <begin position="91"/>
        <end position="113"/>
    </location>
</feature>
<dbReference type="InterPro" id="IPR011701">
    <property type="entry name" value="MFS"/>
</dbReference>
<evidence type="ECO:0000256" key="2">
    <source>
        <dbReference type="ARBA" id="ARBA00022448"/>
    </source>
</evidence>
<feature type="compositionally biased region" description="Acidic residues" evidence="6">
    <location>
        <begin position="460"/>
        <end position="476"/>
    </location>
</feature>
<feature type="domain" description="Major facilitator superfamily (MFS) profile" evidence="8">
    <location>
        <begin position="1"/>
        <end position="438"/>
    </location>
</feature>
<evidence type="ECO:0000256" key="1">
    <source>
        <dbReference type="ARBA" id="ARBA00004141"/>
    </source>
</evidence>
<dbReference type="EMBL" id="JH795869">
    <property type="protein sequence ID" value="EJT99727.1"/>
    <property type="molecule type" value="Genomic_DNA"/>
</dbReference>
<dbReference type="AlphaFoldDB" id="M5G7I4"/>
<feature type="transmembrane region" description="Helical" evidence="7">
    <location>
        <begin position="408"/>
        <end position="431"/>
    </location>
</feature>
<keyword evidence="10" id="KW-1185">Reference proteome</keyword>
<dbReference type="Gene3D" id="1.20.1250.20">
    <property type="entry name" value="MFS general substrate transporter like domains"/>
    <property type="match status" value="2"/>
</dbReference>
<accession>M5G7I4</accession>
<evidence type="ECO:0000256" key="7">
    <source>
        <dbReference type="SAM" id="Phobius"/>
    </source>
</evidence>
<comment type="subcellular location">
    <subcellularLocation>
        <location evidence="1">Membrane</location>
        <topology evidence="1">Multi-pass membrane protein</topology>
    </subcellularLocation>
</comment>
<reference evidence="9 10" key="1">
    <citation type="journal article" date="2012" name="Science">
        <title>The Paleozoic origin of enzymatic lignin decomposition reconstructed from 31 fungal genomes.</title>
        <authorList>
            <person name="Floudas D."/>
            <person name="Binder M."/>
            <person name="Riley R."/>
            <person name="Barry K."/>
            <person name="Blanchette R.A."/>
            <person name="Henrissat B."/>
            <person name="Martinez A.T."/>
            <person name="Otillar R."/>
            <person name="Spatafora J.W."/>
            <person name="Yadav J.S."/>
            <person name="Aerts A."/>
            <person name="Benoit I."/>
            <person name="Boyd A."/>
            <person name="Carlson A."/>
            <person name="Copeland A."/>
            <person name="Coutinho P.M."/>
            <person name="de Vries R.P."/>
            <person name="Ferreira P."/>
            <person name="Findley K."/>
            <person name="Foster B."/>
            <person name="Gaskell J."/>
            <person name="Glotzer D."/>
            <person name="Gorecki P."/>
            <person name="Heitman J."/>
            <person name="Hesse C."/>
            <person name="Hori C."/>
            <person name="Igarashi K."/>
            <person name="Jurgens J.A."/>
            <person name="Kallen N."/>
            <person name="Kersten P."/>
            <person name="Kohler A."/>
            <person name="Kuees U."/>
            <person name="Kumar T.K.A."/>
            <person name="Kuo A."/>
            <person name="LaButti K."/>
            <person name="Larrondo L.F."/>
            <person name="Lindquist E."/>
            <person name="Ling A."/>
            <person name="Lombard V."/>
            <person name="Lucas S."/>
            <person name="Lundell T."/>
            <person name="Martin R."/>
            <person name="McLaughlin D.J."/>
            <person name="Morgenstern I."/>
            <person name="Morin E."/>
            <person name="Murat C."/>
            <person name="Nagy L.G."/>
            <person name="Nolan M."/>
            <person name="Ohm R.A."/>
            <person name="Patyshakuliyeva A."/>
            <person name="Rokas A."/>
            <person name="Ruiz-Duenas F.J."/>
            <person name="Sabat G."/>
            <person name="Salamov A."/>
            <person name="Samejima M."/>
            <person name="Schmutz J."/>
            <person name="Slot J.C."/>
            <person name="St John F."/>
            <person name="Stenlid J."/>
            <person name="Sun H."/>
            <person name="Sun S."/>
            <person name="Syed K."/>
            <person name="Tsang A."/>
            <person name="Wiebenga A."/>
            <person name="Young D."/>
            <person name="Pisabarro A."/>
            <person name="Eastwood D.C."/>
            <person name="Martin F."/>
            <person name="Cullen D."/>
            <person name="Grigoriev I.V."/>
            <person name="Hibbett D.S."/>
        </authorList>
    </citation>
    <scope>NUCLEOTIDE SEQUENCE [LARGE SCALE GENOMIC DNA]</scope>
    <source>
        <strain evidence="9 10">DJM-731 SS1</strain>
    </source>
</reference>
<sequence>MPSGMYALHANIKVTEEDDARIRSATDLAILPVLCWVYFLQILDKSVVGYNAVVGLEEDAYSILGSAGYVAQLALQPLSAYLLVLLPDRTLLAALVFSWGISLTLMAFARSFVSLLVTRFLLGVFEAVCLPVVTLIVGRWWRRGEQPIRVGAFYSTNSLATILGSLLVFLLALLHAPFFKPYQLIFLTTGLLTVLSSPMILISLPSSPSKARFLTPSDRMKAVRRLASSHQSDGTHDFQWYQARECLFEMKTWLFCAMTLLLNVGASVTNVFGPLIVHGLSGGESKNSVLWNIPFGAVQFAVILLSSWVAVAWRRKGAVLLVLVLPMIAGYGFGRGQNNQAVLLIAYYLLGFLFGGNPLLVSWIAGNYAGETKRSVAMSLYQASSSLGNILGPFLFRSTDAPYYYSGLRATLVLSITLFGLVFLQIVHLNWLNKKKEKKRVAKGKPAMVRDTSMMKRYVEEEDANGMDEPEGTEDDERSRILRKPRNDLSDPLMVVSEENDEFVYIL</sequence>
<organism evidence="9 10">
    <name type="scientific">Dacryopinax primogenitus (strain DJM 731)</name>
    <name type="common">Brown rot fungus</name>
    <dbReference type="NCBI Taxonomy" id="1858805"/>
    <lineage>
        <taxon>Eukaryota</taxon>
        <taxon>Fungi</taxon>
        <taxon>Dikarya</taxon>
        <taxon>Basidiomycota</taxon>
        <taxon>Agaricomycotina</taxon>
        <taxon>Dacrymycetes</taxon>
        <taxon>Dacrymycetales</taxon>
        <taxon>Dacrymycetaceae</taxon>
        <taxon>Dacryopinax</taxon>
    </lineage>
</organism>
<feature type="transmembrane region" description="Helical" evidence="7">
    <location>
        <begin position="119"/>
        <end position="141"/>
    </location>
</feature>
<name>M5G7I4_DACPD</name>
<evidence type="ECO:0000256" key="5">
    <source>
        <dbReference type="ARBA" id="ARBA00023136"/>
    </source>
</evidence>
<evidence type="ECO:0000259" key="8">
    <source>
        <dbReference type="PROSITE" id="PS50850"/>
    </source>
</evidence>
<feature type="transmembrane region" description="Helical" evidence="7">
    <location>
        <begin position="25"/>
        <end position="43"/>
    </location>
</feature>
<dbReference type="GeneID" id="63692013"/>
<feature type="region of interest" description="Disordered" evidence="6">
    <location>
        <begin position="460"/>
        <end position="485"/>
    </location>
</feature>
<keyword evidence="4 7" id="KW-1133">Transmembrane helix</keyword>
<dbReference type="InterPro" id="IPR020846">
    <property type="entry name" value="MFS_dom"/>
</dbReference>
<feature type="transmembrane region" description="Helical" evidence="7">
    <location>
        <begin position="318"/>
        <end position="334"/>
    </location>
</feature>
<feature type="transmembrane region" description="Helical" evidence="7">
    <location>
        <begin position="340"/>
        <end position="364"/>
    </location>
</feature>
<proteinExistence type="predicted"/>
<dbReference type="PANTHER" id="PTHR43791:SF16">
    <property type="entry name" value="TRANSPORTER, PUTATIVE (AFU_ORTHOLOGUE AFUA_3G01840)-RELATED"/>
    <property type="match status" value="1"/>
</dbReference>
<evidence type="ECO:0000256" key="3">
    <source>
        <dbReference type="ARBA" id="ARBA00022692"/>
    </source>
</evidence>
<dbReference type="STRING" id="1858805.M5G7I4"/>
<feature type="transmembrane region" description="Helical" evidence="7">
    <location>
        <begin position="182"/>
        <end position="204"/>
    </location>
</feature>
<feature type="transmembrane region" description="Helical" evidence="7">
    <location>
        <begin position="289"/>
        <end position="311"/>
    </location>
</feature>
<feature type="transmembrane region" description="Helical" evidence="7">
    <location>
        <begin position="63"/>
        <end position="84"/>
    </location>
</feature>
<dbReference type="GO" id="GO:0016020">
    <property type="term" value="C:membrane"/>
    <property type="evidence" value="ECO:0007669"/>
    <property type="project" value="UniProtKB-SubCell"/>
</dbReference>
<dbReference type="InterPro" id="IPR036259">
    <property type="entry name" value="MFS_trans_sf"/>
</dbReference>
<dbReference type="SUPFAM" id="SSF103473">
    <property type="entry name" value="MFS general substrate transporter"/>
    <property type="match status" value="1"/>
</dbReference>
<dbReference type="Pfam" id="PF07690">
    <property type="entry name" value="MFS_1"/>
    <property type="match status" value="1"/>
</dbReference>
<dbReference type="Proteomes" id="UP000030653">
    <property type="component" value="Unassembled WGS sequence"/>
</dbReference>
<keyword evidence="2" id="KW-0813">Transport</keyword>
<dbReference type="RefSeq" id="XP_040626625.1">
    <property type="nucleotide sequence ID" value="XM_040776951.1"/>
</dbReference>
<feature type="transmembrane region" description="Helical" evidence="7">
    <location>
        <begin position="153"/>
        <end position="176"/>
    </location>
</feature>
<evidence type="ECO:0000256" key="6">
    <source>
        <dbReference type="SAM" id="MobiDB-lite"/>
    </source>
</evidence>
<gene>
    <name evidence="9" type="ORF">DACRYDRAFT_90309</name>
</gene>
<evidence type="ECO:0000313" key="10">
    <source>
        <dbReference type="Proteomes" id="UP000030653"/>
    </source>
</evidence>
<dbReference type="GO" id="GO:0022857">
    <property type="term" value="F:transmembrane transporter activity"/>
    <property type="evidence" value="ECO:0007669"/>
    <property type="project" value="InterPro"/>
</dbReference>
<dbReference type="HOGENOM" id="CLU_001265_0_5_1"/>
<protein>
    <submittedName>
        <fullName evidence="9">MFS transporter</fullName>
    </submittedName>
</protein>